<evidence type="ECO:0000313" key="1">
    <source>
        <dbReference type="EMBL" id="CUA85361.1"/>
    </source>
</evidence>
<name>A0A0K6H3F6_9GAMM</name>
<dbReference type="OrthoDB" id="6239964at2"/>
<reference evidence="2" key="1">
    <citation type="submission" date="2015-08" db="EMBL/GenBank/DDBJ databases">
        <authorList>
            <person name="Varghese N."/>
        </authorList>
    </citation>
    <scope>NUCLEOTIDE SEQUENCE [LARGE SCALE GENOMIC DNA]</scope>
    <source>
        <strain evidence="2">DSM 27808</strain>
    </source>
</reference>
<protein>
    <recommendedName>
        <fullName evidence="3">Lipoprotein</fullName>
    </recommendedName>
</protein>
<evidence type="ECO:0000313" key="2">
    <source>
        <dbReference type="Proteomes" id="UP000182598"/>
    </source>
</evidence>
<sequence length="226" mass="26051">MKTVVLLATTLLFTSCTLSKQDSGNEQMIHHKINLGDKVLEISLPAKEQDKEFIFGKEKEIPSTVNIADRSIYNKHNVHIFIKNVWGWKSRFIGRTYGNLSFIALVQITDSESLKNSQALKTHLKEQTRKEHEEMIGNYIDGVAVVELPKKYEEIEINGKEFVYYNITYRNQPNSNYVTKLSDTHYLQLSFDYTPNSKESESNWRAAAKEIETSIVQSIKLLDDNL</sequence>
<dbReference type="AlphaFoldDB" id="A0A0K6H3F6"/>
<evidence type="ECO:0008006" key="3">
    <source>
        <dbReference type="Google" id="ProtNLM"/>
    </source>
</evidence>
<organism evidence="1 2">
    <name type="scientific">Pseudidiomarina woesei</name>
    <dbReference type="NCBI Taxonomy" id="1381080"/>
    <lineage>
        <taxon>Bacteria</taxon>
        <taxon>Pseudomonadati</taxon>
        <taxon>Pseudomonadota</taxon>
        <taxon>Gammaproteobacteria</taxon>
        <taxon>Alteromonadales</taxon>
        <taxon>Idiomarinaceae</taxon>
        <taxon>Pseudidiomarina</taxon>
    </lineage>
</organism>
<dbReference type="PROSITE" id="PS51257">
    <property type="entry name" value="PROKAR_LIPOPROTEIN"/>
    <property type="match status" value="1"/>
</dbReference>
<dbReference type="Proteomes" id="UP000182598">
    <property type="component" value="Unassembled WGS sequence"/>
</dbReference>
<gene>
    <name evidence="1" type="ORF">Ga0061064_1182</name>
</gene>
<accession>A0A0K6H3F6</accession>
<dbReference type="EMBL" id="CYHB01000003">
    <property type="protein sequence ID" value="CUA85361.1"/>
    <property type="molecule type" value="Genomic_DNA"/>
</dbReference>
<dbReference type="RefSeq" id="WP_055438860.1">
    <property type="nucleotide sequence ID" value="NZ_CYHB01000003.1"/>
</dbReference>
<proteinExistence type="predicted"/>
<keyword evidence="2" id="KW-1185">Reference proteome</keyword>